<dbReference type="RefSeq" id="WP_090412405.1">
    <property type="nucleotide sequence ID" value="NZ_FNOY01000011.1"/>
</dbReference>
<feature type="transmembrane region" description="Helical" evidence="2">
    <location>
        <begin position="376"/>
        <end position="394"/>
    </location>
</feature>
<dbReference type="AlphaFoldDB" id="A0A1H3F8D7"/>
<feature type="transmembrane region" description="Helical" evidence="2">
    <location>
        <begin position="344"/>
        <end position="364"/>
    </location>
</feature>
<dbReference type="InterPro" id="IPR012931">
    <property type="entry name" value="TraG_N_Proteobacteria"/>
</dbReference>
<dbReference type="OrthoDB" id="8610629at2"/>
<dbReference type="Pfam" id="PF07916">
    <property type="entry name" value="TraG_N"/>
    <property type="match status" value="1"/>
</dbReference>
<sequence>MNFEVFSYWNTDELIALFNAVASLTNSSDFLGLVRLLAIVALISITIAVLAGRSQLEDMWRWVIMLAFLHGLLLVPKATVLVIDRTSANPNPQPVANVPLGMALLAGGVSQIGDWLTTSFETVFSLPDDVQFRRSGTLFGARVIRDILMARSGSPVLSANMMDFIRECVYPEFATGFVPPHEIVRQPDIWAYLSGRTNIARYVELRELPAGVMMDPQTCPEAYAVLTGQIDTVVGSTIGDLANALNPTVPLAMRQALTQSQIVTSANLYTSIAASAPEIIRQGMVMNQFLDAQYKIPAQIGDAATATTALAEVQALRSTSESYKVMAAVGQQVMPKMRNILEMVQYALAPLALLIVVVLGHYGIRALAMYAKSLLWIQLWPPLYAVMNFIVTMYSSKQADAMAHGGMSMMTYTYLNNLMISDQAIAGMIAAVGVPTIAWMMVEGLSLGAAAFSSVLRSPVGAEAARFAAAASQGNVSMGQLGVDNQTMWQYNTQPITRTGAPVHYSAGSNGIITTHLANGQEAFDSSLIRHNTSMRLTFGERMASTFQQQSESAQTAAASEMVTSAKIYASGLQQAFDFARSHGISERTGTQTGTSSQIGFSQAVNEVREIANTFARDHGLSQGQSAEILGIGQALIKNPQALNMLLPLAVQASARMSGGSSASAEQTLKSAVGYLQKDGHSEALSRAEQAIRSASFDRSDESARRAVEGISSSFSESRTHADMATAHLQRSESYKEMAGQLRESSGAFEASMYHRFMGWMSTQYNSYLGRNFDGSTVSEMAEKNPELLVPFLDTFYKEHMESMVSSNAPQFNSPDDIRHFFVEQSQMMGGAAGVRAFHGSSTNVVSGFSGSADVSPDRMATSEMPGRFGEARERVIQALGAGNVNVESRGGPLQEKAVRMTDPGSQPLAGIAGSNAAAGSLPDSLGSKLLDKVPGIDMSIAVPGAAVPEAQQQRMQQGAPQDPKMDSIRNLIPKVPGEKGK</sequence>
<keyword evidence="2" id="KW-0472">Membrane</keyword>
<evidence type="ECO:0000313" key="5">
    <source>
        <dbReference type="Proteomes" id="UP000198640"/>
    </source>
</evidence>
<evidence type="ECO:0000259" key="3">
    <source>
        <dbReference type="Pfam" id="PF07916"/>
    </source>
</evidence>
<keyword evidence="5" id="KW-1185">Reference proteome</keyword>
<evidence type="ECO:0000313" key="4">
    <source>
        <dbReference type="EMBL" id="SDX87117.1"/>
    </source>
</evidence>
<evidence type="ECO:0000256" key="2">
    <source>
        <dbReference type="SAM" id="Phobius"/>
    </source>
</evidence>
<keyword evidence="2" id="KW-1133">Transmembrane helix</keyword>
<protein>
    <submittedName>
        <fullName evidence="4">Conjugal transfer mating pair stabilization protein TraG</fullName>
    </submittedName>
</protein>
<feature type="region of interest" description="Disordered" evidence="1">
    <location>
        <begin position="949"/>
        <end position="982"/>
    </location>
</feature>
<name>A0A1H3F8D7_9PROT</name>
<evidence type="ECO:0000256" key="1">
    <source>
        <dbReference type="SAM" id="MobiDB-lite"/>
    </source>
</evidence>
<feature type="transmembrane region" description="Helical" evidence="2">
    <location>
        <begin position="62"/>
        <end position="83"/>
    </location>
</feature>
<dbReference type="EMBL" id="FNOY01000011">
    <property type="protein sequence ID" value="SDX87117.1"/>
    <property type="molecule type" value="Genomic_DNA"/>
</dbReference>
<feature type="domain" description="TraG N-terminal Proteobacteria" evidence="3">
    <location>
        <begin position="4"/>
        <end position="457"/>
    </location>
</feature>
<keyword evidence="2" id="KW-0812">Transmembrane</keyword>
<reference evidence="4 5" key="1">
    <citation type="submission" date="2016-10" db="EMBL/GenBank/DDBJ databases">
        <authorList>
            <person name="de Groot N.N."/>
        </authorList>
    </citation>
    <scope>NUCLEOTIDE SEQUENCE [LARGE SCALE GENOMIC DNA]</scope>
    <source>
        <strain evidence="4 5">Nm1</strain>
    </source>
</reference>
<accession>A0A1H3F8D7</accession>
<dbReference type="STRING" id="44576.SAMN05421881_10117"/>
<feature type="transmembrane region" description="Helical" evidence="2">
    <location>
        <begin position="30"/>
        <end position="50"/>
    </location>
</feature>
<feature type="transmembrane region" description="Helical" evidence="2">
    <location>
        <begin position="415"/>
        <end position="442"/>
    </location>
</feature>
<proteinExistence type="predicted"/>
<gene>
    <name evidence="4" type="ORF">SAMN05421881_10117</name>
</gene>
<dbReference type="Proteomes" id="UP000198640">
    <property type="component" value="Unassembled WGS sequence"/>
</dbReference>
<feature type="region of interest" description="Disordered" evidence="1">
    <location>
        <begin position="708"/>
        <end position="737"/>
    </location>
</feature>
<feature type="compositionally biased region" description="Low complexity" evidence="1">
    <location>
        <begin position="952"/>
        <end position="962"/>
    </location>
</feature>
<organism evidence="4 5">
    <name type="scientific">Nitrosomonas halophila</name>
    <dbReference type="NCBI Taxonomy" id="44576"/>
    <lineage>
        <taxon>Bacteria</taxon>
        <taxon>Pseudomonadati</taxon>
        <taxon>Pseudomonadota</taxon>
        <taxon>Betaproteobacteria</taxon>
        <taxon>Nitrosomonadales</taxon>
        <taxon>Nitrosomonadaceae</taxon>
        <taxon>Nitrosomonas</taxon>
    </lineage>
</organism>